<keyword evidence="2" id="KW-1133">Transmembrane helix</keyword>
<feature type="transmembrane region" description="Helical" evidence="2">
    <location>
        <begin position="32"/>
        <end position="52"/>
    </location>
</feature>
<feature type="transmembrane region" description="Helical" evidence="2">
    <location>
        <begin position="205"/>
        <end position="228"/>
    </location>
</feature>
<name>A0A949PP66_9HYPH</name>
<feature type="transmembrane region" description="Helical" evidence="2">
    <location>
        <begin position="152"/>
        <end position="170"/>
    </location>
</feature>
<keyword evidence="2" id="KW-0472">Membrane</keyword>
<evidence type="ECO:0000313" key="3">
    <source>
        <dbReference type="EMBL" id="MBV2144728.1"/>
    </source>
</evidence>
<dbReference type="Proteomes" id="UP000752297">
    <property type="component" value="Unassembled WGS sequence"/>
</dbReference>
<accession>A0A949PP66</accession>
<evidence type="ECO:0000313" key="4">
    <source>
        <dbReference type="Proteomes" id="UP000752297"/>
    </source>
</evidence>
<protein>
    <submittedName>
        <fullName evidence="3">MotA/TolQ/ExbB proton channel family protein</fullName>
    </submittedName>
</protein>
<dbReference type="AlphaFoldDB" id="A0A949PP66"/>
<organism evidence="3 4">
    <name type="scientific">Falsochrobactrum tianjinense</name>
    <dbReference type="NCBI Taxonomy" id="2706015"/>
    <lineage>
        <taxon>Bacteria</taxon>
        <taxon>Pseudomonadati</taxon>
        <taxon>Pseudomonadota</taxon>
        <taxon>Alphaproteobacteria</taxon>
        <taxon>Hyphomicrobiales</taxon>
        <taxon>Brucellaceae</taxon>
        <taxon>Falsochrobactrum</taxon>
    </lineage>
</organism>
<dbReference type="EMBL" id="JAHRVA010000007">
    <property type="protein sequence ID" value="MBV2144728.1"/>
    <property type="molecule type" value="Genomic_DNA"/>
</dbReference>
<proteinExistence type="predicted"/>
<keyword evidence="2" id="KW-0812">Transmembrane</keyword>
<gene>
    <name evidence="3" type="ORF">KUG47_14605</name>
</gene>
<comment type="caution">
    <text evidence="3">The sequence shown here is derived from an EMBL/GenBank/DDBJ whole genome shotgun (WGS) entry which is preliminary data.</text>
</comment>
<evidence type="ECO:0000256" key="1">
    <source>
        <dbReference type="SAM" id="MobiDB-lite"/>
    </source>
</evidence>
<feature type="transmembrane region" description="Helical" evidence="2">
    <location>
        <begin position="64"/>
        <end position="88"/>
    </location>
</feature>
<dbReference type="RefSeq" id="WP_217678716.1">
    <property type="nucleotide sequence ID" value="NZ_JAHRVA010000007.1"/>
</dbReference>
<evidence type="ECO:0000256" key="2">
    <source>
        <dbReference type="SAM" id="Phobius"/>
    </source>
</evidence>
<feature type="region of interest" description="Disordered" evidence="1">
    <location>
        <begin position="1"/>
        <end position="20"/>
    </location>
</feature>
<reference evidence="3 4" key="1">
    <citation type="submission" date="2021-06" db="EMBL/GenBank/DDBJ databases">
        <title>Falsochrobactrum tianjin sp.nov., a new petroleum-degrading bacteria isolated from oily soils.</title>
        <authorList>
            <person name="Chen G."/>
            <person name="Chen H."/>
            <person name="Tian J."/>
            <person name="Qing J."/>
            <person name="Zhong L."/>
            <person name="Ma W."/>
            <person name="Song Y."/>
            <person name="Cui X."/>
            <person name="Yan B."/>
        </authorList>
    </citation>
    <scope>NUCLEOTIDE SEQUENCE [LARGE SCALE GENOMIC DNA]</scope>
    <source>
        <strain evidence="3 4">TDYN1</strain>
    </source>
</reference>
<sequence>MSDLRLSGERPGREQLDGGRDYDPYRLTSPRIVILAMVIFLIIVAFLAAILMRQIHTFFVTNPGLNGLILGVLLVGILLAFGQVLRLMPEIRWVNSFRHGDADGSSRPPVLLAPMRALIGRRQSMALSPASMRSILDSIATRLDESRDISRYLIGLLVFLGLLGTFWGLLETVSSIGRTIQSLDPSSGSTSDVLDSLKAGLQAPLSGMGTAFSSSLFGLSGSLILGFLDLQSGRAQNRFYTELENWLSSVTDLGSDLATDTGNSDEIRVLADRLQNMHGADASGQRTTAALANLAEGIQGLVRSMRNEQQIMRDWAEKQAEEQKAIRQTLERLSDAIGERAHDRTRSE</sequence>
<keyword evidence="4" id="KW-1185">Reference proteome</keyword>